<dbReference type="KEGG" id="nmv:NITMOv2_0596"/>
<dbReference type="InterPro" id="IPR039536">
    <property type="entry name" value="TetR_C_Proteobacteria"/>
</dbReference>
<dbReference type="PANTHER" id="PTHR30055">
    <property type="entry name" value="HTH-TYPE TRANSCRIPTIONAL REGULATOR RUTR"/>
    <property type="match status" value="1"/>
</dbReference>
<dbReference type="InterPro" id="IPR001647">
    <property type="entry name" value="HTH_TetR"/>
</dbReference>
<dbReference type="AlphaFoldDB" id="A0A0K2G8V6"/>
<dbReference type="InterPro" id="IPR050109">
    <property type="entry name" value="HTH-type_TetR-like_transc_reg"/>
</dbReference>
<dbReference type="InterPro" id="IPR036271">
    <property type="entry name" value="Tet_transcr_reg_TetR-rel_C_sf"/>
</dbReference>
<accession>A0A0K2G8V6</accession>
<feature type="domain" description="HTH tetR-type" evidence="5">
    <location>
        <begin position="13"/>
        <end position="73"/>
    </location>
</feature>
<dbReference type="InterPro" id="IPR009057">
    <property type="entry name" value="Homeodomain-like_sf"/>
</dbReference>
<evidence type="ECO:0000259" key="5">
    <source>
        <dbReference type="PROSITE" id="PS50977"/>
    </source>
</evidence>
<evidence type="ECO:0000256" key="1">
    <source>
        <dbReference type="ARBA" id="ARBA00023015"/>
    </source>
</evidence>
<sequence>MRTASKPTRTSSQERQASLIAAAASLFARKGFNGTTTKEIAKAAGVSEALVFKHFPTKHALYAAILAEKVTVNELLEAIEDSARKRDDRRVFALIAGYRIRPGVDSTLLRLLLFSALEGHELSDMFFGKHHKVFYEHLAAYIRTRIEDGAFRAVDPLLAARAFIGMVVHHRLLHEIFGVPMHRSHEETVATYVDLFLQGLVVDHGHRRAKAAARARRPQ</sequence>
<dbReference type="STRING" id="42253.NITMOv2_0596"/>
<evidence type="ECO:0000313" key="6">
    <source>
        <dbReference type="EMBL" id="ALA57032.1"/>
    </source>
</evidence>
<keyword evidence="1" id="KW-0805">Transcription regulation</keyword>
<name>A0A0K2G8V6_NITMO</name>
<dbReference type="GO" id="GO:0003700">
    <property type="term" value="F:DNA-binding transcription factor activity"/>
    <property type="evidence" value="ECO:0007669"/>
    <property type="project" value="TreeGrafter"/>
</dbReference>
<dbReference type="PANTHER" id="PTHR30055:SF234">
    <property type="entry name" value="HTH-TYPE TRANSCRIPTIONAL REGULATOR BETI"/>
    <property type="match status" value="1"/>
</dbReference>
<evidence type="ECO:0000256" key="3">
    <source>
        <dbReference type="ARBA" id="ARBA00023163"/>
    </source>
</evidence>
<reference evidence="6 7" key="1">
    <citation type="journal article" date="2015" name="Proc. Natl. Acad. Sci. U.S.A.">
        <title>Expanded metabolic versatility of ubiquitous nitrite-oxidizing bacteria from the genus Nitrospira.</title>
        <authorList>
            <person name="Koch H."/>
            <person name="Lucker S."/>
            <person name="Albertsen M."/>
            <person name="Kitzinger K."/>
            <person name="Herbold C."/>
            <person name="Spieck E."/>
            <person name="Nielsen P.H."/>
            <person name="Wagner M."/>
            <person name="Daims H."/>
        </authorList>
    </citation>
    <scope>NUCLEOTIDE SEQUENCE [LARGE SCALE GENOMIC DNA]</scope>
    <source>
        <strain evidence="6 7">NSP M-1</strain>
    </source>
</reference>
<organism evidence="6 7">
    <name type="scientific">Nitrospira moscoviensis</name>
    <dbReference type="NCBI Taxonomy" id="42253"/>
    <lineage>
        <taxon>Bacteria</taxon>
        <taxon>Pseudomonadati</taxon>
        <taxon>Nitrospirota</taxon>
        <taxon>Nitrospiria</taxon>
        <taxon>Nitrospirales</taxon>
        <taxon>Nitrospiraceae</taxon>
        <taxon>Nitrospira</taxon>
    </lineage>
</organism>
<keyword evidence="3" id="KW-0804">Transcription</keyword>
<evidence type="ECO:0000256" key="2">
    <source>
        <dbReference type="ARBA" id="ARBA00023125"/>
    </source>
</evidence>
<dbReference type="Proteomes" id="UP000069205">
    <property type="component" value="Chromosome"/>
</dbReference>
<dbReference type="PATRIC" id="fig|42253.5.peg.590"/>
<dbReference type="SUPFAM" id="SSF46689">
    <property type="entry name" value="Homeodomain-like"/>
    <property type="match status" value="1"/>
</dbReference>
<dbReference type="Pfam" id="PF00440">
    <property type="entry name" value="TetR_N"/>
    <property type="match status" value="1"/>
</dbReference>
<protein>
    <submittedName>
        <fullName evidence="6">Putative Transcriptional regulator acrR</fullName>
    </submittedName>
</protein>
<evidence type="ECO:0000256" key="4">
    <source>
        <dbReference type="PROSITE-ProRule" id="PRU00335"/>
    </source>
</evidence>
<dbReference type="PROSITE" id="PS50977">
    <property type="entry name" value="HTH_TETR_2"/>
    <property type="match status" value="1"/>
</dbReference>
<gene>
    <name evidence="6" type="ORF">NITMOv2_0596</name>
</gene>
<dbReference type="PROSITE" id="PS01081">
    <property type="entry name" value="HTH_TETR_1"/>
    <property type="match status" value="1"/>
</dbReference>
<keyword evidence="7" id="KW-1185">Reference proteome</keyword>
<dbReference type="InterPro" id="IPR023772">
    <property type="entry name" value="DNA-bd_HTH_TetR-type_CS"/>
</dbReference>
<evidence type="ECO:0000313" key="7">
    <source>
        <dbReference type="Proteomes" id="UP000069205"/>
    </source>
</evidence>
<proteinExistence type="predicted"/>
<dbReference type="GO" id="GO:0000976">
    <property type="term" value="F:transcription cis-regulatory region binding"/>
    <property type="evidence" value="ECO:0007669"/>
    <property type="project" value="TreeGrafter"/>
</dbReference>
<dbReference type="PRINTS" id="PR00455">
    <property type="entry name" value="HTHTETR"/>
</dbReference>
<dbReference type="EMBL" id="CP011801">
    <property type="protein sequence ID" value="ALA57032.1"/>
    <property type="molecule type" value="Genomic_DNA"/>
</dbReference>
<feature type="DNA-binding region" description="H-T-H motif" evidence="4">
    <location>
        <begin position="36"/>
        <end position="55"/>
    </location>
</feature>
<keyword evidence="2 4" id="KW-0238">DNA-binding</keyword>
<dbReference type="Pfam" id="PF14246">
    <property type="entry name" value="TetR_C_7"/>
    <property type="match status" value="1"/>
</dbReference>
<dbReference type="SUPFAM" id="SSF48498">
    <property type="entry name" value="Tetracyclin repressor-like, C-terminal domain"/>
    <property type="match status" value="1"/>
</dbReference>
<dbReference type="Gene3D" id="1.10.357.10">
    <property type="entry name" value="Tetracycline Repressor, domain 2"/>
    <property type="match status" value="1"/>
</dbReference>